<protein>
    <submittedName>
        <fullName evidence="2">Uncharacterized protein</fullName>
    </submittedName>
</protein>
<evidence type="ECO:0000256" key="1">
    <source>
        <dbReference type="SAM" id="MobiDB-lite"/>
    </source>
</evidence>
<dbReference type="EMBL" id="CAWUFR010000059">
    <property type="protein sequence ID" value="CAK6962564.1"/>
    <property type="molecule type" value="Genomic_DNA"/>
</dbReference>
<evidence type="ECO:0000313" key="2">
    <source>
        <dbReference type="EMBL" id="CAK6962564.1"/>
    </source>
</evidence>
<accession>A0AAV1NUT6</accession>
<comment type="caution">
    <text evidence="2">The sequence shown here is derived from an EMBL/GenBank/DDBJ whole genome shotgun (WGS) entry which is preliminary data.</text>
</comment>
<proteinExistence type="predicted"/>
<dbReference type="AlphaFoldDB" id="A0AAV1NUT6"/>
<name>A0AAV1NUT6_SCOSC</name>
<sequence length="160" mass="18291">MQRFNENEKEAPRGWRVEEKDGKRWRVVEEERSKELKVELESYESSRTRFSVLGQRRAGLSVRDEAAGLMPAHIHAVSLFIEKHSVRAQGAAASRWQGRKEKVGESEMVRKENADDVMNNRTRVRRLGRHSVGDGGKGGRGKDSEQVRGQELKMTMTNSE</sequence>
<gene>
    <name evidence="2" type="ORF">FSCOSCO3_A000770</name>
</gene>
<keyword evidence="3" id="KW-1185">Reference proteome</keyword>
<feature type="compositionally biased region" description="Basic and acidic residues" evidence="1">
    <location>
        <begin position="140"/>
        <end position="151"/>
    </location>
</feature>
<evidence type="ECO:0000313" key="3">
    <source>
        <dbReference type="Proteomes" id="UP001314229"/>
    </source>
</evidence>
<reference evidence="2 3" key="1">
    <citation type="submission" date="2024-01" db="EMBL/GenBank/DDBJ databases">
        <authorList>
            <person name="Alioto T."/>
            <person name="Alioto T."/>
            <person name="Gomez Garrido J."/>
        </authorList>
    </citation>
    <scope>NUCLEOTIDE SEQUENCE [LARGE SCALE GENOMIC DNA]</scope>
</reference>
<organism evidence="2 3">
    <name type="scientific">Scomber scombrus</name>
    <name type="common">Atlantic mackerel</name>
    <name type="synonym">Scomber vernalis</name>
    <dbReference type="NCBI Taxonomy" id="13677"/>
    <lineage>
        <taxon>Eukaryota</taxon>
        <taxon>Metazoa</taxon>
        <taxon>Chordata</taxon>
        <taxon>Craniata</taxon>
        <taxon>Vertebrata</taxon>
        <taxon>Euteleostomi</taxon>
        <taxon>Actinopterygii</taxon>
        <taxon>Neopterygii</taxon>
        <taxon>Teleostei</taxon>
        <taxon>Neoteleostei</taxon>
        <taxon>Acanthomorphata</taxon>
        <taxon>Pelagiaria</taxon>
        <taxon>Scombriformes</taxon>
        <taxon>Scombridae</taxon>
        <taxon>Scomber</taxon>
    </lineage>
</organism>
<feature type="region of interest" description="Disordered" evidence="1">
    <location>
        <begin position="124"/>
        <end position="160"/>
    </location>
</feature>
<dbReference type="Proteomes" id="UP001314229">
    <property type="component" value="Unassembled WGS sequence"/>
</dbReference>